<dbReference type="EMBL" id="JBHSMR010000013">
    <property type="protein sequence ID" value="MFC5480145.1"/>
    <property type="molecule type" value="Genomic_DNA"/>
</dbReference>
<dbReference type="Proteomes" id="UP001596101">
    <property type="component" value="Unassembled WGS sequence"/>
</dbReference>
<keyword evidence="3" id="KW-0813">Transport</keyword>
<keyword evidence="10" id="KW-1185">Reference proteome</keyword>
<dbReference type="PROSITE" id="PS51201">
    <property type="entry name" value="RCK_N"/>
    <property type="match status" value="1"/>
</dbReference>
<evidence type="ECO:0000256" key="6">
    <source>
        <dbReference type="ARBA" id="ARBA00023136"/>
    </source>
</evidence>
<evidence type="ECO:0000259" key="8">
    <source>
        <dbReference type="PROSITE" id="PS51201"/>
    </source>
</evidence>
<feature type="transmembrane region" description="Helical" evidence="7">
    <location>
        <begin position="281"/>
        <end position="299"/>
    </location>
</feature>
<evidence type="ECO:0000256" key="2">
    <source>
        <dbReference type="ARBA" id="ARBA00005551"/>
    </source>
</evidence>
<organism evidence="9 10">
    <name type="scientific">Massilia suwonensis</name>
    <dbReference type="NCBI Taxonomy" id="648895"/>
    <lineage>
        <taxon>Bacteria</taxon>
        <taxon>Pseudomonadati</taxon>
        <taxon>Pseudomonadota</taxon>
        <taxon>Betaproteobacteria</taxon>
        <taxon>Burkholderiales</taxon>
        <taxon>Oxalobacteraceae</taxon>
        <taxon>Telluria group</taxon>
        <taxon>Massilia</taxon>
    </lineage>
</organism>
<dbReference type="PANTHER" id="PTHR42751">
    <property type="entry name" value="SODIUM/HYDROGEN EXCHANGER FAMILY/TRKA DOMAIN PROTEIN"/>
    <property type="match status" value="1"/>
</dbReference>
<dbReference type="Pfam" id="PF00999">
    <property type="entry name" value="Na_H_Exchanger"/>
    <property type="match status" value="1"/>
</dbReference>
<feature type="transmembrane region" description="Helical" evidence="7">
    <location>
        <begin position="148"/>
        <end position="173"/>
    </location>
</feature>
<keyword evidence="5 7" id="KW-1133">Transmembrane helix</keyword>
<dbReference type="InterPro" id="IPR006153">
    <property type="entry name" value="Cation/H_exchanger_TM"/>
</dbReference>
<dbReference type="Gene3D" id="1.20.1530.20">
    <property type="match status" value="1"/>
</dbReference>
<dbReference type="Pfam" id="PF02254">
    <property type="entry name" value="TrkA_N"/>
    <property type="match status" value="1"/>
</dbReference>
<feature type="transmembrane region" description="Helical" evidence="7">
    <location>
        <begin position="6"/>
        <end position="26"/>
    </location>
</feature>
<dbReference type="InterPro" id="IPR036291">
    <property type="entry name" value="NAD(P)-bd_dom_sf"/>
</dbReference>
<feature type="transmembrane region" description="Helical" evidence="7">
    <location>
        <begin position="116"/>
        <end position="136"/>
    </location>
</feature>
<evidence type="ECO:0000313" key="10">
    <source>
        <dbReference type="Proteomes" id="UP001596101"/>
    </source>
</evidence>
<name>A0ABW0MR60_9BURK</name>
<dbReference type="SUPFAM" id="SSF51735">
    <property type="entry name" value="NAD(P)-binding Rossmann-fold domains"/>
    <property type="match status" value="1"/>
</dbReference>
<evidence type="ECO:0000256" key="3">
    <source>
        <dbReference type="ARBA" id="ARBA00022448"/>
    </source>
</evidence>
<feature type="transmembrane region" description="Helical" evidence="7">
    <location>
        <begin position="228"/>
        <end position="261"/>
    </location>
</feature>
<evidence type="ECO:0000256" key="4">
    <source>
        <dbReference type="ARBA" id="ARBA00022692"/>
    </source>
</evidence>
<keyword evidence="4 7" id="KW-0812">Transmembrane</keyword>
<feature type="transmembrane region" description="Helical" evidence="7">
    <location>
        <begin position="306"/>
        <end position="330"/>
    </location>
</feature>
<gene>
    <name evidence="9" type="primary">ybaL</name>
    <name evidence="9" type="ORF">ACFPQ5_18260</name>
</gene>
<proteinExistence type="inferred from homology"/>
<evidence type="ECO:0000313" key="9">
    <source>
        <dbReference type="EMBL" id="MFC5480145.1"/>
    </source>
</evidence>
<sequence>MHHELSLITTIAAALGFGLLFGMIAVRLKLPALVGYLAAGIVIGPATPGFVADVSLASQLAEIGVMLLMFGVGLHFSLRDLLDVRRIALPGAILQIAVATLMGIGMAYLWGWSLGAGLVFGLALSVASTVVLLRALEARGVLDSMNGRIAVGWLVVEDLVTVLVLVLLPALAGPLGGKGGDGDTSLLYALGKTLLQVGAFVAFMLIVGRKLFPWFLWRVAKTASRELFTLSVIAAAVGIAYGSSELFGVSFALGAFFAGMVLRESDLSHRAAEESLPLRDAFSVLFFVSVGMLFDPMVLVESPLKVLAVVLVIIFGKSIAAMLLVLALRYPLNTAITVSASLAQIGEFSFILAALGISLGLMPQEGQSLILAGAIISIAVNPLLFTAIEPLQRWLRANSQAVRNMEASPDPLAELPMSVPHERLTGQVVLVGFGRVGRRIADELTAQGVHFVVAEQNRELVEALRRRDQPAVVGNAAEPAVLIQAHIARASVLVIATPDTFHVRTMVETAKMLNPTIRCVVRTHNEEEAELLRKETGGKVFLGEHELAGSMSRYVMETLEKKEHAH</sequence>
<feature type="transmembrane region" description="Helical" evidence="7">
    <location>
        <begin position="369"/>
        <end position="388"/>
    </location>
</feature>
<feature type="transmembrane region" description="Helical" evidence="7">
    <location>
        <begin position="33"/>
        <end position="51"/>
    </location>
</feature>
<feature type="domain" description="RCK N-terminal" evidence="8">
    <location>
        <begin position="425"/>
        <end position="547"/>
    </location>
</feature>
<dbReference type="InterPro" id="IPR003148">
    <property type="entry name" value="RCK_N"/>
</dbReference>
<dbReference type="InterPro" id="IPR038770">
    <property type="entry name" value="Na+/solute_symporter_sf"/>
</dbReference>
<feature type="transmembrane region" description="Helical" evidence="7">
    <location>
        <begin position="185"/>
        <end position="207"/>
    </location>
</feature>
<comment type="similarity">
    <text evidence="2">Belongs to the monovalent cation:proton antiporter 2 (CPA2) transporter (TC 2.A.37) family.</text>
</comment>
<feature type="transmembrane region" description="Helical" evidence="7">
    <location>
        <begin position="88"/>
        <end position="110"/>
    </location>
</feature>
<feature type="transmembrane region" description="Helical" evidence="7">
    <location>
        <begin position="342"/>
        <end position="362"/>
    </location>
</feature>
<keyword evidence="6 7" id="KW-0472">Membrane</keyword>
<dbReference type="Gene3D" id="3.40.50.720">
    <property type="entry name" value="NAD(P)-binding Rossmann-like Domain"/>
    <property type="match status" value="1"/>
</dbReference>
<dbReference type="PANTHER" id="PTHR42751:SF1">
    <property type="entry name" value="CATION_PROTON ANTIPORTER YBAL-RELATED"/>
    <property type="match status" value="1"/>
</dbReference>
<feature type="transmembrane region" description="Helical" evidence="7">
    <location>
        <begin position="57"/>
        <end position="76"/>
    </location>
</feature>
<evidence type="ECO:0000256" key="1">
    <source>
        <dbReference type="ARBA" id="ARBA00004141"/>
    </source>
</evidence>
<accession>A0ABW0MR60</accession>
<evidence type="ECO:0000256" key="5">
    <source>
        <dbReference type="ARBA" id="ARBA00022989"/>
    </source>
</evidence>
<comment type="subcellular location">
    <subcellularLocation>
        <location evidence="1">Membrane</location>
        <topology evidence="1">Multi-pass membrane protein</topology>
    </subcellularLocation>
</comment>
<protein>
    <submittedName>
        <fullName evidence="9">YbaL family putative K(+) efflux transporter</fullName>
    </submittedName>
</protein>
<dbReference type="RefSeq" id="WP_379758938.1">
    <property type="nucleotide sequence ID" value="NZ_JBHSMR010000013.1"/>
</dbReference>
<comment type="caution">
    <text evidence="9">The sequence shown here is derived from an EMBL/GenBank/DDBJ whole genome shotgun (WGS) entry which is preliminary data.</text>
</comment>
<dbReference type="NCBIfam" id="NF007950">
    <property type="entry name" value="PRK10669.1"/>
    <property type="match status" value="1"/>
</dbReference>
<evidence type="ECO:0000256" key="7">
    <source>
        <dbReference type="SAM" id="Phobius"/>
    </source>
</evidence>
<reference evidence="10" key="1">
    <citation type="journal article" date="2019" name="Int. J. Syst. Evol. Microbiol.">
        <title>The Global Catalogue of Microorganisms (GCM) 10K type strain sequencing project: providing services to taxonomists for standard genome sequencing and annotation.</title>
        <authorList>
            <consortium name="The Broad Institute Genomics Platform"/>
            <consortium name="The Broad Institute Genome Sequencing Center for Infectious Disease"/>
            <person name="Wu L."/>
            <person name="Ma J."/>
        </authorList>
    </citation>
    <scope>NUCLEOTIDE SEQUENCE [LARGE SCALE GENOMIC DNA]</scope>
    <source>
        <strain evidence="10">CCUG 43111</strain>
    </source>
</reference>